<dbReference type="Pfam" id="PF18029">
    <property type="entry name" value="Glyoxalase_6"/>
    <property type="match status" value="2"/>
</dbReference>
<gene>
    <name evidence="2" type="ORF">Aco04nite_42410</name>
</gene>
<dbReference type="SUPFAM" id="SSF54593">
    <property type="entry name" value="Glyoxalase/Bleomycin resistance protein/Dihydroxybiphenyl dioxygenase"/>
    <property type="match status" value="1"/>
</dbReference>
<evidence type="ECO:0000313" key="2">
    <source>
        <dbReference type="EMBL" id="GIM74849.1"/>
    </source>
</evidence>
<dbReference type="CDD" id="cd06587">
    <property type="entry name" value="VOC"/>
    <property type="match status" value="1"/>
</dbReference>
<name>A0A919SN96_9ACTN</name>
<dbReference type="RefSeq" id="WP_212998959.1">
    <property type="nucleotide sequence ID" value="NZ_BAAATW010000015.1"/>
</dbReference>
<feature type="domain" description="Glyoxalase-like" evidence="1">
    <location>
        <begin position="14"/>
        <end position="91"/>
    </location>
</feature>
<feature type="domain" description="Glyoxalase-like" evidence="1">
    <location>
        <begin position="110"/>
        <end position="211"/>
    </location>
</feature>
<dbReference type="Gene3D" id="3.10.180.10">
    <property type="entry name" value="2,3-Dihydroxybiphenyl 1,2-Dioxygenase, domain 1"/>
    <property type="match status" value="2"/>
</dbReference>
<dbReference type="InterPro" id="IPR041581">
    <property type="entry name" value="Glyoxalase_6"/>
</dbReference>
<dbReference type="AlphaFoldDB" id="A0A919SN96"/>
<dbReference type="InterPro" id="IPR029068">
    <property type="entry name" value="Glyas_Bleomycin-R_OHBP_Dase"/>
</dbReference>
<organism evidence="2 3">
    <name type="scientific">Winogradskya consettensis</name>
    <dbReference type="NCBI Taxonomy" id="113560"/>
    <lineage>
        <taxon>Bacteria</taxon>
        <taxon>Bacillati</taxon>
        <taxon>Actinomycetota</taxon>
        <taxon>Actinomycetes</taxon>
        <taxon>Micromonosporales</taxon>
        <taxon>Micromonosporaceae</taxon>
        <taxon>Winogradskya</taxon>
    </lineage>
</organism>
<accession>A0A919SN96</accession>
<evidence type="ECO:0000259" key="1">
    <source>
        <dbReference type="Pfam" id="PF18029"/>
    </source>
</evidence>
<sequence>MIRWVYAVIERPAGQLDAATAFWSAVTGTHRLHRDDADDWLEVREGDGGARLRFACDDVPALVAAAIRLGATTTVEPHVLRSPAGLAFEVTHWEGETRLLPAGASSHLDQVCLDVALTAYPSELDFWGELTGWQLQSFPPQFHRLVRPQGIPVQILLQCTDDGSTKAHLDIASADAEGDRRRHEALGATLVQDFPEWITMRDPAAGIYCLTRRNPRD</sequence>
<reference evidence="2" key="1">
    <citation type="submission" date="2021-03" db="EMBL/GenBank/DDBJ databases">
        <title>Whole genome shotgun sequence of Actinoplanes consettensis NBRC 14913.</title>
        <authorList>
            <person name="Komaki H."/>
            <person name="Tamura T."/>
        </authorList>
    </citation>
    <scope>NUCLEOTIDE SEQUENCE</scope>
    <source>
        <strain evidence="2">NBRC 14913</strain>
    </source>
</reference>
<evidence type="ECO:0000313" key="3">
    <source>
        <dbReference type="Proteomes" id="UP000680865"/>
    </source>
</evidence>
<dbReference type="PANTHER" id="PTHR35908:SF1">
    <property type="entry name" value="CONSERVED PROTEIN"/>
    <property type="match status" value="1"/>
</dbReference>
<comment type="caution">
    <text evidence="2">The sequence shown here is derived from an EMBL/GenBank/DDBJ whole genome shotgun (WGS) entry which is preliminary data.</text>
</comment>
<dbReference type="Proteomes" id="UP000680865">
    <property type="component" value="Unassembled WGS sequence"/>
</dbReference>
<proteinExistence type="predicted"/>
<keyword evidence="3" id="KW-1185">Reference proteome</keyword>
<dbReference type="PANTHER" id="PTHR35908">
    <property type="entry name" value="HYPOTHETICAL FUSION PROTEIN"/>
    <property type="match status" value="1"/>
</dbReference>
<protein>
    <recommendedName>
        <fullName evidence="1">Glyoxalase-like domain-containing protein</fullName>
    </recommendedName>
</protein>
<dbReference type="EMBL" id="BOQP01000021">
    <property type="protein sequence ID" value="GIM74849.1"/>
    <property type="molecule type" value="Genomic_DNA"/>
</dbReference>